<evidence type="ECO:0000313" key="2">
    <source>
        <dbReference type="EMBL" id="PSR30231.1"/>
    </source>
</evidence>
<keyword evidence="1" id="KW-0472">Membrane</keyword>
<feature type="transmembrane region" description="Helical" evidence="1">
    <location>
        <begin position="121"/>
        <end position="141"/>
    </location>
</feature>
<evidence type="ECO:0008006" key="4">
    <source>
        <dbReference type="Google" id="ProtNLM"/>
    </source>
</evidence>
<dbReference type="EMBL" id="PXYT01000012">
    <property type="protein sequence ID" value="PSR30231.1"/>
    <property type="molecule type" value="Genomic_DNA"/>
</dbReference>
<dbReference type="InterPro" id="IPR005081">
    <property type="entry name" value="SpoIIGA"/>
</dbReference>
<keyword evidence="1" id="KW-0812">Transmembrane</keyword>
<dbReference type="Pfam" id="PF03419">
    <property type="entry name" value="Peptidase_U4"/>
    <property type="match status" value="1"/>
</dbReference>
<accession>A0A2T2X6V0</accession>
<dbReference type="AlphaFoldDB" id="A0A2T2X6V0"/>
<feature type="transmembrane region" description="Helical" evidence="1">
    <location>
        <begin position="12"/>
        <end position="32"/>
    </location>
</feature>
<proteinExistence type="predicted"/>
<dbReference type="GO" id="GO:0004190">
    <property type="term" value="F:aspartic-type endopeptidase activity"/>
    <property type="evidence" value="ECO:0007669"/>
    <property type="project" value="InterPro"/>
</dbReference>
<dbReference type="GO" id="GO:0006508">
    <property type="term" value="P:proteolysis"/>
    <property type="evidence" value="ECO:0007669"/>
    <property type="project" value="InterPro"/>
</dbReference>
<feature type="transmembrane region" description="Helical" evidence="1">
    <location>
        <begin position="39"/>
        <end position="58"/>
    </location>
</feature>
<gene>
    <name evidence="2" type="ORF">C7B43_06890</name>
</gene>
<organism evidence="2 3">
    <name type="scientific">Sulfobacillus benefaciens</name>
    <dbReference type="NCBI Taxonomy" id="453960"/>
    <lineage>
        <taxon>Bacteria</taxon>
        <taxon>Bacillati</taxon>
        <taxon>Bacillota</taxon>
        <taxon>Clostridia</taxon>
        <taxon>Eubacteriales</taxon>
        <taxon>Clostridiales Family XVII. Incertae Sedis</taxon>
        <taxon>Sulfobacillus</taxon>
    </lineage>
</organism>
<keyword evidence="1" id="KW-1133">Transmembrane helix</keyword>
<comment type="caution">
    <text evidence="2">The sequence shown here is derived from an EMBL/GenBank/DDBJ whole genome shotgun (WGS) entry which is preliminary data.</text>
</comment>
<protein>
    <recommendedName>
        <fullName evidence="4">Sigma-E processing peptidase SpoIIGA</fullName>
    </recommendedName>
</protein>
<dbReference type="Proteomes" id="UP000242699">
    <property type="component" value="Unassembled WGS sequence"/>
</dbReference>
<evidence type="ECO:0000313" key="3">
    <source>
        <dbReference type="Proteomes" id="UP000242699"/>
    </source>
</evidence>
<feature type="transmembrane region" description="Helical" evidence="1">
    <location>
        <begin position="94"/>
        <end position="115"/>
    </location>
</feature>
<name>A0A2T2X6V0_9FIRM</name>
<evidence type="ECO:0000256" key="1">
    <source>
        <dbReference type="SAM" id="Phobius"/>
    </source>
</evidence>
<dbReference type="GO" id="GO:0030436">
    <property type="term" value="P:asexual sporulation"/>
    <property type="evidence" value="ECO:0007669"/>
    <property type="project" value="InterPro"/>
</dbReference>
<feature type="transmembrane region" description="Helical" evidence="1">
    <location>
        <begin position="64"/>
        <end position="82"/>
    </location>
</feature>
<reference evidence="2 3" key="1">
    <citation type="journal article" date="2014" name="BMC Genomics">
        <title>Comparison of environmental and isolate Sulfobacillus genomes reveals diverse carbon, sulfur, nitrogen, and hydrogen metabolisms.</title>
        <authorList>
            <person name="Justice N.B."/>
            <person name="Norman A."/>
            <person name="Brown C.T."/>
            <person name="Singh A."/>
            <person name="Thomas B.C."/>
            <person name="Banfield J.F."/>
        </authorList>
    </citation>
    <scope>NUCLEOTIDE SEQUENCE [LARGE SCALE GENOMIC DNA]</scope>
    <source>
        <strain evidence="2">AMDSBA1</strain>
    </source>
</reference>
<sequence>MPQGDEPVISAVGTLTVSYVMDWSLLRLTVVLLDRRPRLWRLALASAVGSLPTLWVLLTQNFYAVPWEVLMLWPFSMLLLTLGRLSWRVWIKAYFVFLALTILAGGIALVVLTWIPRLSLPSWLLIGTTVPAVLWAIGHFLPRQRIRQYLGESPYGEVRLILANKSLTVRCLWDSGNRMRDPVLRRPVIILEVNQAIEWLPSSILAWVSSFLAGKPSPVPEEWKGRLGSVRYQSIGGEGMLPVVALDRGQGRFQDKWYSLAPVTLALTNVDISADRSYFSLVSPDCIISINHEGVGA</sequence>